<keyword evidence="1" id="KW-0067">ATP-binding</keyword>
<dbReference type="Proteomes" id="UP000003374">
    <property type="component" value="Unassembled WGS sequence"/>
</dbReference>
<sequence>MSNLYIGLISGTSMDAVDAALVAFDPPQQPRVLAACSPPLPQSLNTLLRGIGPQTPLASIAHADAAVADAFADATLELLATSGYHREQIRAIGSHGQTIWHAADGYPSLSVQIGDPNRLAEKTRITVVADFRRRDMAAGGQGAPLAAGLHAEIFRRRSTDTIVLNLGGIANITLLPRDPEAAITGFDCGPANTLLDTWCRRHCNSSFDTDGAWAAGGIVHNALLETLASDEFFQRSAPKSTGPEYFNLAWLTTRAGNIFIDVNPRDVQATLAELTAVSVARAIRENLPGPAEVLVCGGGAHNRHLQTRLSANLPEYRLRSTAEFGVDPDFVEAIAFAWLARCRIYERAGNISSVTGACRGVVLGGVYAGSP</sequence>
<dbReference type="GO" id="GO:0016773">
    <property type="term" value="F:phosphotransferase activity, alcohol group as acceptor"/>
    <property type="evidence" value="ECO:0007669"/>
    <property type="project" value="UniProtKB-UniRule"/>
</dbReference>
<comment type="similarity">
    <text evidence="1">Belongs to the anhydro-N-acetylmuramic acid kinase family.</text>
</comment>
<keyword evidence="1" id="KW-0808">Transferase</keyword>
<accession>A4BVU3</accession>
<dbReference type="GO" id="GO:0009254">
    <property type="term" value="P:peptidoglycan turnover"/>
    <property type="evidence" value="ECO:0007669"/>
    <property type="project" value="UniProtKB-UniRule"/>
</dbReference>
<dbReference type="PANTHER" id="PTHR30605:SF0">
    <property type="entry name" value="ANHYDRO-N-ACETYLMURAMIC ACID KINASE"/>
    <property type="match status" value="1"/>
</dbReference>
<keyword evidence="1" id="KW-0119">Carbohydrate metabolism</keyword>
<dbReference type="GO" id="GO:0005524">
    <property type="term" value="F:ATP binding"/>
    <property type="evidence" value="ECO:0007669"/>
    <property type="project" value="UniProtKB-UniRule"/>
</dbReference>
<dbReference type="EC" id="2.7.1.170" evidence="1"/>
<dbReference type="GO" id="GO:0097175">
    <property type="term" value="P:1,6-anhydro-N-acetyl-beta-muramic acid catabolic process"/>
    <property type="evidence" value="ECO:0007669"/>
    <property type="project" value="UniProtKB-UniRule"/>
</dbReference>
<feature type="binding site" evidence="1">
    <location>
        <begin position="11"/>
        <end position="18"/>
    </location>
    <ligand>
        <name>ATP</name>
        <dbReference type="ChEBI" id="CHEBI:30616"/>
    </ligand>
</feature>
<gene>
    <name evidence="1" type="primary">anmK</name>
    <name evidence="2" type="ORF">NB231_08768</name>
</gene>
<comment type="catalytic activity">
    <reaction evidence="1">
        <text>1,6-anhydro-N-acetyl-beta-muramate + ATP + H2O = N-acetyl-D-muramate 6-phosphate + ADP + H(+)</text>
        <dbReference type="Rhea" id="RHEA:24952"/>
        <dbReference type="ChEBI" id="CHEBI:15377"/>
        <dbReference type="ChEBI" id="CHEBI:15378"/>
        <dbReference type="ChEBI" id="CHEBI:30616"/>
        <dbReference type="ChEBI" id="CHEBI:58690"/>
        <dbReference type="ChEBI" id="CHEBI:58722"/>
        <dbReference type="ChEBI" id="CHEBI:456216"/>
        <dbReference type="EC" id="2.7.1.170"/>
    </reaction>
</comment>
<dbReference type="GO" id="GO:0016301">
    <property type="term" value="F:kinase activity"/>
    <property type="evidence" value="ECO:0007669"/>
    <property type="project" value="UniProtKB-KW"/>
</dbReference>
<protein>
    <recommendedName>
        <fullName evidence="1">Anhydro-N-acetylmuramic acid kinase</fullName>
        <ecNumber evidence="1">2.7.1.170</ecNumber>
    </recommendedName>
    <alternativeName>
        <fullName evidence="1">AnhMurNAc kinase</fullName>
    </alternativeName>
</protein>
<keyword evidence="1" id="KW-0547">Nucleotide-binding</keyword>
<dbReference type="OrthoDB" id="9763949at2"/>
<evidence type="ECO:0000313" key="2">
    <source>
        <dbReference type="EMBL" id="EAR20158.1"/>
    </source>
</evidence>
<dbReference type="InterPro" id="IPR005338">
    <property type="entry name" value="Anhydro_N_Ac-Mur_kinase"/>
</dbReference>
<dbReference type="Pfam" id="PF03702">
    <property type="entry name" value="AnmK"/>
    <property type="match status" value="1"/>
</dbReference>
<evidence type="ECO:0000256" key="1">
    <source>
        <dbReference type="HAMAP-Rule" id="MF_01270"/>
    </source>
</evidence>
<dbReference type="RefSeq" id="WP_005001551.1">
    <property type="nucleotide sequence ID" value="NZ_CH672427.1"/>
</dbReference>
<keyword evidence="3" id="KW-1185">Reference proteome</keyword>
<comment type="pathway">
    <text evidence="1">Amino-sugar metabolism; 1,6-anhydro-N-acetylmuramate degradation.</text>
</comment>
<dbReference type="HOGENOM" id="CLU_038782_0_0_6"/>
<comment type="function">
    <text evidence="1">Catalyzes the specific phosphorylation of 1,6-anhydro-N-acetylmuramic acid (anhMurNAc) with the simultaneous cleavage of the 1,6-anhydro ring, generating MurNAc-6-P. Is required for the utilization of anhMurNAc either imported from the medium or derived from its own cell wall murein, and thus plays a role in cell wall recycling.</text>
</comment>
<organism evidence="2 3">
    <name type="scientific">Nitrococcus mobilis Nb-231</name>
    <dbReference type="NCBI Taxonomy" id="314278"/>
    <lineage>
        <taxon>Bacteria</taxon>
        <taxon>Pseudomonadati</taxon>
        <taxon>Pseudomonadota</taxon>
        <taxon>Gammaproteobacteria</taxon>
        <taxon>Chromatiales</taxon>
        <taxon>Ectothiorhodospiraceae</taxon>
        <taxon>Nitrococcus</taxon>
    </lineage>
</organism>
<proteinExistence type="inferred from homology"/>
<comment type="caution">
    <text evidence="2">The sequence shown here is derived from an EMBL/GenBank/DDBJ whole genome shotgun (WGS) entry which is preliminary data.</text>
</comment>
<dbReference type="InterPro" id="IPR043129">
    <property type="entry name" value="ATPase_NBD"/>
</dbReference>
<dbReference type="AlphaFoldDB" id="A4BVU3"/>
<dbReference type="EMBL" id="AAOF01000033">
    <property type="protein sequence ID" value="EAR20158.1"/>
    <property type="molecule type" value="Genomic_DNA"/>
</dbReference>
<keyword evidence="1" id="KW-0418">Kinase</keyword>
<dbReference type="Gene3D" id="3.30.420.40">
    <property type="match status" value="2"/>
</dbReference>
<evidence type="ECO:0000313" key="3">
    <source>
        <dbReference type="Proteomes" id="UP000003374"/>
    </source>
</evidence>
<dbReference type="GO" id="GO:0006040">
    <property type="term" value="P:amino sugar metabolic process"/>
    <property type="evidence" value="ECO:0007669"/>
    <property type="project" value="InterPro"/>
</dbReference>
<dbReference type="CDD" id="cd24050">
    <property type="entry name" value="ASKHA_NBD_ANMK"/>
    <property type="match status" value="1"/>
</dbReference>
<comment type="pathway">
    <text evidence="1">Cell wall biogenesis; peptidoglycan recycling.</text>
</comment>
<dbReference type="PANTHER" id="PTHR30605">
    <property type="entry name" value="ANHYDRO-N-ACETYLMURAMIC ACID KINASE"/>
    <property type="match status" value="1"/>
</dbReference>
<name>A4BVU3_9GAMM</name>
<dbReference type="UniPathway" id="UPA00343"/>
<dbReference type="STRING" id="314278.NB231_08768"/>
<reference evidence="2 3" key="1">
    <citation type="submission" date="2006-02" db="EMBL/GenBank/DDBJ databases">
        <authorList>
            <person name="Waterbury J."/>
            <person name="Ferriera S."/>
            <person name="Johnson J."/>
            <person name="Kravitz S."/>
            <person name="Halpern A."/>
            <person name="Remington K."/>
            <person name="Beeson K."/>
            <person name="Tran B."/>
            <person name="Rogers Y.-H."/>
            <person name="Friedman R."/>
            <person name="Venter J.C."/>
        </authorList>
    </citation>
    <scope>NUCLEOTIDE SEQUENCE [LARGE SCALE GENOMIC DNA]</scope>
    <source>
        <strain evidence="2 3">Nb-231</strain>
    </source>
</reference>
<dbReference type="HAMAP" id="MF_01270">
    <property type="entry name" value="AnhMurNAc_kinase"/>
    <property type="match status" value="1"/>
</dbReference>
<dbReference type="eggNOG" id="COG2377">
    <property type="taxonomic scope" value="Bacteria"/>
</dbReference>
<dbReference type="NCBIfam" id="NF007139">
    <property type="entry name" value="PRK09585.1-3"/>
    <property type="match status" value="1"/>
</dbReference>
<dbReference type="UniPathway" id="UPA00544"/>
<dbReference type="SUPFAM" id="SSF53067">
    <property type="entry name" value="Actin-like ATPase domain"/>
    <property type="match status" value="1"/>
</dbReference>